<feature type="compositionally biased region" description="Basic and acidic residues" evidence="1">
    <location>
        <begin position="45"/>
        <end position="54"/>
    </location>
</feature>
<protein>
    <recommendedName>
        <fullName evidence="3">LytR/CpsA/Psr regulator C-terminal domain-containing protein</fullName>
    </recommendedName>
</protein>
<evidence type="ECO:0000256" key="1">
    <source>
        <dbReference type="SAM" id="MobiDB-lite"/>
    </source>
</evidence>
<evidence type="ECO:0000313" key="4">
    <source>
        <dbReference type="EMBL" id="OGK15739.1"/>
    </source>
</evidence>
<gene>
    <name evidence="4" type="ORF">A2774_00650</name>
</gene>
<reference evidence="4 5" key="1">
    <citation type="journal article" date="2016" name="Nat. Commun.">
        <title>Thousands of microbial genomes shed light on interconnected biogeochemical processes in an aquifer system.</title>
        <authorList>
            <person name="Anantharaman K."/>
            <person name="Brown C.T."/>
            <person name="Hug L.A."/>
            <person name="Sharon I."/>
            <person name="Castelle C.J."/>
            <person name="Probst A.J."/>
            <person name="Thomas B.C."/>
            <person name="Singh A."/>
            <person name="Wilkins M.J."/>
            <person name="Karaoz U."/>
            <person name="Brodie E.L."/>
            <person name="Williams K.H."/>
            <person name="Hubbard S.S."/>
            <person name="Banfield J.F."/>
        </authorList>
    </citation>
    <scope>NUCLEOTIDE SEQUENCE [LARGE SCALE GENOMIC DNA]</scope>
</reference>
<dbReference type="Gene3D" id="3.30.70.2390">
    <property type="match status" value="1"/>
</dbReference>
<sequence length="208" mass="22278">MIDSLQYQTTQDSSPNKKKPWLIIIIVVLLLGAVGFYFYNQSNKSEPEEPKMEKNLTPTEAPSPTPEIDKESVKIQVLNGTGTPGEAASAVEALTGAGYKEDNIETGNAEEYDHAKVSIQVKSGFEAAAEDIKKALSSFFDDIEIDSTKLDEDSDYDIVVTTGGEIYEEPTTAPTTVPTKATTPITTPVTSPTTASTPITSPSTSPTP</sequence>
<dbReference type="Proteomes" id="UP000177208">
    <property type="component" value="Unassembled WGS sequence"/>
</dbReference>
<accession>A0A1F7GA13</accession>
<feature type="compositionally biased region" description="Low complexity" evidence="1">
    <location>
        <begin position="170"/>
        <end position="208"/>
    </location>
</feature>
<feature type="region of interest" description="Disordered" evidence="1">
    <location>
        <begin position="163"/>
        <end position="208"/>
    </location>
</feature>
<dbReference type="AlphaFoldDB" id="A0A1F7GA13"/>
<keyword evidence="2" id="KW-1133">Transmembrane helix</keyword>
<organism evidence="4 5">
    <name type="scientific">Candidatus Roizmanbacteria bacterium RIFCSPHIGHO2_01_FULL_39_12c</name>
    <dbReference type="NCBI Taxonomy" id="1802031"/>
    <lineage>
        <taxon>Bacteria</taxon>
        <taxon>Candidatus Roizmaniibacteriota</taxon>
    </lineage>
</organism>
<evidence type="ECO:0000313" key="5">
    <source>
        <dbReference type="Proteomes" id="UP000177208"/>
    </source>
</evidence>
<dbReference type="Pfam" id="PF13399">
    <property type="entry name" value="LytR_C"/>
    <property type="match status" value="1"/>
</dbReference>
<dbReference type="EMBL" id="MFZG01000033">
    <property type="protein sequence ID" value="OGK15739.1"/>
    <property type="molecule type" value="Genomic_DNA"/>
</dbReference>
<feature type="transmembrane region" description="Helical" evidence="2">
    <location>
        <begin position="21"/>
        <end position="39"/>
    </location>
</feature>
<dbReference type="InterPro" id="IPR027381">
    <property type="entry name" value="LytR/CpsA/Psr_C"/>
</dbReference>
<proteinExistence type="predicted"/>
<evidence type="ECO:0000256" key="2">
    <source>
        <dbReference type="SAM" id="Phobius"/>
    </source>
</evidence>
<feature type="domain" description="LytR/CpsA/Psr regulator C-terminal" evidence="3">
    <location>
        <begin position="72"/>
        <end position="161"/>
    </location>
</feature>
<keyword evidence="2" id="KW-0812">Transmembrane</keyword>
<evidence type="ECO:0000259" key="3">
    <source>
        <dbReference type="Pfam" id="PF13399"/>
    </source>
</evidence>
<feature type="region of interest" description="Disordered" evidence="1">
    <location>
        <begin position="42"/>
        <end position="68"/>
    </location>
</feature>
<name>A0A1F7GA13_9BACT</name>
<keyword evidence="2" id="KW-0472">Membrane</keyword>
<comment type="caution">
    <text evidence="4">The sequence shown here is derived from an EMBL/GenBank/DDBJ whole genome shotgun (WGS) entry which is preliminary data.</text>
</comment>